<keyword evidence="1" id="KW-0732">Signal</keyword>
<dbReference type="RefSeq" id="WP_046518455.1">
    <property type="nucleotide sequence ID" value="NZ_LAVS01000002.1"/>
</dbReference>
<evidence type="ECO:0000313" key="2">
    <source>
        <dbReference type="EMBL" id="RRJ19499.1"/>
    </source>
</evidence>
<dbReference type="PROSITE" id="PS51257">
    <property type="entry name" value="PROKAR_LIPOPROTEIN"/>
    <property type="match status" value="1"/>
</dbReference>
<dbReference type="GO" id="GO:0016787">
    <property type="term" value="F:hydrolase activity"/>
    <property type="evidence" value="ECO:0007669"/>
    <property type="project" value="UniProtKB-KW"/>
</dbReference>
<sequence length="280" mass="31285">MRQLLFCFSLVLLLLGCTEPAGQSKASTASAQVTVLSESFLMPGLNRSRQVRLYLPPGYENSAKRYPVLYMHDGQNLFDEATAYAGEWGADEILDELAATGQLELILVGIDNGAEKRMTELNPVDHAEFGKAEGKAYLEFIANTVKPYIDRHYRTLPDVQHTAIMGSSMGGLISHYAILQFPQVFGKAGIFSPSYWALGEQIHWFEQQPVAADARLYFYMGAKEGGPMVPDMARLYQAVLSTGHAPERTRYHLVAQAEHNEAAWRNEFKTAVLWLFNDNT</sequence>
<dbReference type="PANTHER" id="PTHR48098:SF6">
    <property type="entry name" value="FERRI-BACILLIBACTIN ESTERASE BESA"/>
    <property type="match status" value="1"/>
</dbReference>
<feature type="chain" id="PRO_5018773749" evidence="1">
    <location>
        <begin position="24"/>
        <end position="280"/>
    </location>
</feature>
<dbReference type="InterPro" id="IPR029058">
    <property type="entry name" value="AB_hydrolase_fold"/>
</dbReference>
<dbReference type="AlphaFoldDB" id="A0A3P3QG77"/>
<evidence type="ECO:0000313" key="3">
    <source>
        <dbReference type="Proteomes" id="UP000276260"/>
    </source>
</evidence>
<dbReference type="InterPro" id="IPR050583">
    <property type="entry name" value="Mycobacterial_A85_antigen"/>
</dbReference>
<dbReference type="OrthoDB" id="6381520at2"/>
<dbReference type="Proteomes" id="UP000276260">
    <property type="component" value="Unassembled WGS sequence"/>
</dbReference>
<keyword evidence="3" id="KW-1185">Reference proteome</keyword>
<keyword evidence="2" id="KW-0378">Hydrolase</keyword>
<protein>
    <submittedName>
        <fullName evidence="2">Alpha/beta hydrolase</fullName>
    </submittedName>
</protein>
<comment type="caution">
    <text evidence="2">The sequence shown here is derived from an EMBL/GenBank/DDBJ whole genome shotgun (WGS) entry which is preliminary data.</text>
</comment>
<accession>A0A3P3QG77</accession>
<dbReference type="Gene3D" id="3.40.50.1820">
    <property type="entry name" value="alpha/beta hydrolase"/>
    <property type="match status" value="1"/>
</dbReference>
<dbReference type="SUPFAM" id="SSF53474">
    <property type="entry name" value="alpha/beta-Hydrolases"/>
    <property type="match status" value="1"/>
</dbReference>
<proteinExistence type="predicted"/>
<dbReference type="Pfam" id="PF00756">
    <property type="entry name" value="Esterase"/>
    <property type="match status" value="1"/>
</dbReference>
<feature type="signal peptide" evidence="1">
    <location>
        <begin position="1"/>
        <end position="23"/>
    </location>
</feature>
<dbReference type="PANTHER" id="PTHR48098">
    <property type="entry name" value="ENTEROCHELIN ESTERASE-RELATED"/>
    <property type="match status" value="1"/>
</dbReference>
<dbReference type="InterPro" id="IPR000801">
    <property type="entry name" value="Esterase-like"/>
</dbReference>
<evidence type="ECO:0000256" key="1">
    <source>
        <dbReference type="SAM" id="SignalP"/>
    </source>
</evidence>
<name>A0A3P3QG77_9GAMM</name>
<gene>
    <name evidence="2" type="ORF">EIK76_13665</name>
</gene>
<dbReference type="EMBL" id="RRCF01000004">
    <property type="protein sequence ID" value="RRJ19499.1"/>
    <property type="molecule type" value="Genomic_DNA"/>
</dbReference>
<organism evidence="2 3">
    <name type="scientific">Rheinheimera mesophila</name>
    <dbReference type="NCBI Taxonomy" id="1547515"/>
    <lineage>
        <taxon>Bacteria</taxon>
        <taxon>Pseudomonadati</taxon>
        <taxon>Pseudomonadota</taxon>
        <taxon>Gammaproteobacteria</taxon>
        <taxon>Chromatiales</taxon>
        <taxon>Chromatiaceae</taxon>
        <taxon>Rheinheimera</taxon>
    </lineage>
</organism>
<reference evidence="2 3" key="1">
    <citation type="submission" date="2018-11" db="EMBL/GenBank/DDBJ databases">
        <title>Draft genome analysis of Rheinheimera mesophila isolated from an industrial waste site.</title>
        <authorList>
            <person name="Yu Q."/>
            <person name="Qi Y."/>
            <person name="Zhang H."/>
            <person name="Lu Y."/>
            <person name="Pu J."/>
        </authorList>
    </citation>
    <scope>NUCLEOTIDE SEQUENCE [LARGE SCALE GENOMIC DNA]</scope>
    <source>
        <strain evidence="2 3">IITR13</strain>
    </source>
</reference>